<dbReference type="GO" id="GO:0016616">
    <property type="term" value="F:oxidoreductase activity, acting on the CH-OH group of donors, NAD or NADP as acceptor"/>
    <property type="evidence" value="ECO:0007669"/>
    <property type="project" value="TreeGrafter"/>
</dbReference>
<sequence>MTKKPSSKIALVTGGSSGIGEAIAHKLQAEGVKVIVADIAAADTEEQGIIFRKCDISNPEDIDELYDWISSHHGHPEILIL</sequence>
<dbReference type="Pfam" id="PF00106">
    <property type="entry name" value="adh_short"/>
    <property type="match status" value="1"/>
</dbReference>
<dbReference type="AlphaFoldDB" id="A0A7C2RHN9"/>
<gene>
    <name evidence="3" type="ORF">ENO10_01495</name>
</gene>
<keyword evidence="2" id="KW-0560">Oxidoreductase</keyword>
<dbReference type="Gene3D" id="3.40.50.720">
    <property type="entry name" value="NAD(P)-binding Rossmann-like Domain"/>
    <property type="match status" value="1"/>
</dbReference>
<reference evidence="3" key="1">
    <citation type="journal article" date="2020" name="mSystems">
        <title>Genome- and Community-Level Interaction Insights into Carbon Utilization and Element Cycling Functions of Hydrothermarchaeota in Hydrothermal Sediment.</title>
        <authorList>
            <person name="Zhou Z."/>
            <person name="Liu Y."/>
            <person name="Xu W."/>
            <person name="Pan J."/>
            <person name="Luo Z.H."/>
            <person name="Li M."/>
        </authorList>
    </citation>
    <scope>NUCLEOTIDE SEQUENCE [LARGE SCALE GENOMIC DNA]</scope>
    <source>
        <strain evidence="3">SpSt-1235</strain>
    </source>
</reference>
<dbReference type="PANTHER" id="PTHR42760">
    <property type="entry name" value="SHORT-CHAIN DEHYDROGENASES/REDUCTASES FAMILY MEMBER"/>
    <property type="match status" value="1"/>
</dbReference>
<dbReference type="SUPFAM" id="SSF51735">
    <property type="entry name" value="NAD(P)-binding Rossmann-fold domains"/>
    <property type="match status" value="1"/>
</dbReference>
<dbReference type="InterPro" id="IPR002347">
    <property type="entry name" value="SDR_fam"/>
</dbReference>
<evidence type="ECO:0000313" key="3">
    <source>
        <dbReference type="EMBL" id="HER39874.1"/>
    </source>
</evidence>
<protein>
    <submittedName>
        <fullName evidence="3">SDR family oxidoreductase</fullName>
    </submittedName>
</protein>
<evidence type="ECO:0000256" key="2">
    <source>
        <dbReference type="ARBA" id="ARBA00023002"/>
    </source>
</evidence>
<accession>A0A7C2RHN9</accession>
<dbReference type="InterPro" id="IPR036291">
    <property type="entry name" value="NAD(P)-bd_dom_sf"/>
</dbReference>
<feature type="non-terminal residue" evidence="3">
    <location>
        <position position="81"/>
    </location>
</feature>
<dbReference type="EMBL" id="DSEE01000111">
    <property type="protein sequence ID" value="HER39874.1"/>
    <property type="molecule type" value="Genomic_DNA"/>
</dbReference>
<organism evidence="3">
    <name type="scientific">Salinimicrobium catena</name>
    <dbReference type="NCBI Taxonomy" id="390640"/>
    <lineage>
        <taxon>Bacteria</taxon>
        <taxon>Pseudomonadati</taxon>
        <taxon>Bacteroidota</taxon>
        <taxon>Flavobacteriia</taxon>
        <taxon>Flavobacteriales</taxon>
        <taxon>Flavobacteriaceae</taxon>
        <taxon>Salinimicrobium</taxon>
    </lineage>
</organism>
<evidence type="ECO:0000256" key="1">
    <source>
        <dbReference type="ARBA" id="ARBA00006484"/>
    </source>
</evidence>
<dbReference type="CDD" id="cd05233">
    <property type="entry name" value="SDR_c"/>
    <property type="match status" value="1"/>
</dbReference>
<dbReference type="Proteomes" id="UP000885753">
    <property type="component" value="Unassembled WGS sequence"/>
</dbReference>
<dbReference type="PANTHER" id="PTHR42760:SF133">
    <property type="entry name" value="3-OXOACYL-[ACYL-CARRIER-PROTEIN] REDUCTASE"/>
    <property type="match status" value="1"/>
</dbReference>
<proteinExistence type="inferred from homology"/>
<name>A0A7C2RHN9_9FLAO</name>
<comment type="similarity">
    <text evidence="1">Belongs to the short-chain dehydrogenases/reductases (SDR) family.</text>
</comment>
<comment type="caution">
    <text evidence="3">The sequence shown here is derived from an EMBL/GenBank/DDBJ whole genome shotgun (WGS) entry which is preliminary data.</text>
</comment>